<dbReference type="GO" id="GO:0004497">
    <property type="term" value="F:monooxygenase activity"/>
    <property type="evidence" value="ECO:0007669"/>
    <property type="project" value="UniProtKB-KW"/>
</dbReference>
<dbReference type="InterPro" id="IPR002401">
    <property type="entry name" value="Cyt_P450_E_grp-I"/>
</dbReference>
<comment type="caution">
    <text evidence="13">The sequence shown here is derived from an EMBL/GenBank/DDBJ whole genome shotgun (WGS) entry which is preliminary data.</text>
</comment>
<organism evidence="13 14">
    <name type="scientific">Liquidambar formosana</name>
    <name type="common">Formosan gum</name>
    <dbReference type="NCBI Taxonomy" id="63359"/>
    <lineage>
        <taxon>Eukaryota</taxon>
        <taxon>Viridiplantae</taxon>
        <taxon>Streptophyta</taxon>
        <taxon>Embryophyta</taxon>
        <taxon>Tracheophyta</taxon>
        <taxon>Spermatophyta</taxon>
        <taxon>Magnoliopsida</taxon>
        <taxon>eudicotyledons</taxon>
        <taxon>Gunneridae</taxon>
        <taxon>Pentapetalae</taxon>
        <taxon>Saxifragales</taxon>
        <taxon>Altingiaceae</taxon>
        <taxon>Liquidambar</taxon>
    </lineage>
</organism>
<evidence type="ECO:0000256" key="11">
    <source>
        <dbReference type="RuleBase" id="RU000461"/>
    </source>
</evidence>
<evidence type="ECO:0000256" key="10">
    <source>
        <dbReference type="PIRSR" id="PIRSR602401-1"/>
    </source>
</evidence>
<dbReference type="PRINTS" id="PR00385">
    <property type="entry name" value="P450"/>
</dbReference>
<name>A0AAP0SB19_LIQFO</name>
<comment type="subcellular location">
    <subcellularLocation>
        <location evidence="2">Membrane</location>
    </subcellularLocation>
</comment>
<dbReference type="InterPro" id="IPR017972">
    <property type="entry name" value="Cyt_P450_CS"/>
</dbReference>
<dbReference type="GO" id="GO:0016705">
    <property type="term" value="F:oxidoreductase activity, acting on paired donors, with incorporation or reduction of molecular oxygen"/>
    <property type="evidence" value="ECO:0007669"/>
    <property type="project" value="InterPro"/>
</dbReference>
<evidence type="ECO:0000256" key="12">
    <source>
        <dbReference type="SAM" id="Phobius"/>
    </source>
</evidence>
<evidence type="ECO:0000313" key="14">
    <source>
        <dbReference type="Proteomes" id="UP001415857"/>
    </source>
</evidence>
<dbReference type="Gene3D" id="1.10.630.10">
    <property type="entry name" value="Cytochrome P450"/>
    <property type="match status" value="1"/>
</dbReference>
<proteinExistence type="inferred from homology"/>
<dbReference type="InterPro" id="IPR001128">
    <property type="entry name" value="Cyt_P450"/>
</dbReference>
<accession>A0AAP0SB19</accession>
<evidence type="ECO:0000256" key="7">
    <source>
        <dbReference type="ARBA" id="ARBA00023004"/>
    </source>
</evidence>
<dbReference type="Proteomes" id="UP001415857">
    <property type="component" value="Unassembled WGS sequence"/>
</dbReference>
<feature type="binding site" description="axial binding residue" evidence="10">
    <location>
        <position position="454"/>
    </location>
    <ligand>
        <name>heme</name>
        <dbReference type="ChEBI" id="CHEBI:30413"/>
    </ligand>
    <ligandPart>
        <name>Fe</name>
        <dbReference type="ChEBI" id="CHEBI:18248"/>
    </ligandPart>
</feature>
<comment type="similarity">
    <text evidence="3 11">Belongs to the cytochrome P450 family.</text>
</comment>
<dbReference type="AlphaFoldDB" id="A0AAP0SB19"/>
<feature type="transmembrane region" description="Helical" evidence="12">
    <location>
        <begin position="6"/>
        <end position="25"/>
    </location>
</feature>
<keyword evidence="14" id="KW-1185">Reference proteome</keyword>
<dbReference type="InterPro" id="IPR036396">
    <property type="entry name" value="Cyt_P450_sf"/>
</dbReference>
<dbReference type="Pfam" id="PF00067">
    <property type="entry name" value="p450"/>
    <property type="match status" value="1"/>
</dbReference>
<evidence type="ECO:0000256" key="8">
    <source>
        <dbReference type="ARBA" id="ARBA00023033"/>
    </source>
</evidence>
<reference evidence="13 14" key="1">
    <citation type="journal article" date="2024" name="Plant J.">
        <title>Genome sequences and population genomics reveal climatic adaptation and genomic divergence between two closely related sweetgum species.</title>
        <authorList>
            <person name="Xu W.Q."/>
            <person name="Ren C.Q."/>
            <person name="Zhang X.Y."/>
            <person name="Comes H.P."/>
            <person name="Liu X.H."/>
            <person name="Li Y.G."/>
            <person name="Kettle C.J."/>
            <person name="Jalonen R."/>
            <person name="Gaisberger H."/>
            <person name="Ma Y.Z."/>
            <person name="Qiu Y.X."/>
        </authorList>
    </citation>
    <scope>NUCLEOTIDE SEQUENCE [LARGE SCALE GENOMIC DNA]</scope>
    <source>
        <strain evidence="13">Hangzhou</strain>
    </source>
</reference>
<evidence type="ECO:0000313" key="13">
    <source>
        <dbReference type="EMBL" id="KAK9291046.1"/>
    </source>
</evidence>
<evidence type="ECO:0000256" key="1">
    <source>
        <dbReference type="ARBA" id="ARBA00001971"/>
    </source>
</evidence>
<evidence type="ECO:0008006" key="15">
    <source>
        <dbReference type="Google" id="ProtNLM"/>
    </source>
</evidence>
<dbReference type="PRINTS" id="PR00463">
    <property type="entry name" value="EP450I"/>
</dbReference>
<keyword evidence="4 10" id="KW-0349">Heme</keyword>
<comment type="cofactor">
    <cofactor evidence="1 10">
        <name>heme</name>
        <dbReference type="ChEBI" id="CHEBI:30413"/>
    </cofactor>
</comment>
<dbReference type="GO" id="GO:0016020">
    <property type="term" value="C:membrane"/>
    <property type="evidence" value="ECO:0007669"/>
    <property type="project" value="UniProtKB-SubCell"/>
</dbReference>
<keyword evidence="12" id="KW-1133">Transmembrane helix</keyword>
<evidence type="ECO:0000256" key="2">
    <source>
        <dbReference type="ARBA" id="ARBA00004370"/>
    </source>
</evidence>
<dbReference type="GO" id="GO:0005506">
    <property type="term" value="F:iron ion binding"/>
    <property type="evidence" value="ECO:0007669"/>
    <property type="project" value="InterPro"/>
</dbReference>
<sequence>MANLQDYSILFLILLISTIILRAILNKTRTKTRLPPSPLALPIIGHLHLLTPIRHQAFHKLSIHYGPLMHLFLGSTPCVIVSSPEMAKEIFKTHETSFLNRPRTVANDFLTYGSSDLVMAPYGPYWKFIKKVCMSELLSGKTLAQFHPIRCEEIKWLLQLILKKAEAGDSIDIGQEIMRTLNNVITRMTMGQRCSENEDEASKVTKMVQDMNRLTGLSNWADFIWFCKNLDLQGFGKRLKEARGRFDAIIEKVIRDHEEGKRKKEEMGDDAGNTTKDVVDILLDVAEDENSEMRLTRENIKGFILNMFGAATETSAITTEWALAELLHHPKVMEKARQEIDSVVGKDRVVEESDIDSLPYLQAIVKETLRLHPAAPLITRESIEDCTINGYKIPANTRIFINIWAIGRDPKSWENPLEFRPERFMCEEGNGMSQLDVRGQHFHYLPFGSGRRMCPGISLALMVVQTILASMIQCFEWKVGDGKNNATNMDEGAGGTLRKAHCLVCVPVARLNPFPQI</sequence>
<evidence type="ECO:0000256" key="6">
    <source>
        <dbReference type="ARBA" id="ARBA00023002"/>
    </source>
</evidence>
<keyword evidence="6 11" id="KW-0560">Oxidoreductase</keyword>
<keyword evidence="7 10" id="KW-0408">Iron</keyword>
<dbReference type="CDD" id="cd20655">
    <property type="entry name" value="CYP93"/>
    <property type="match status" value="1"/>
</dbReference>
<gene>
    <name evidence="13" type="ORF">L1049_009230</name>
</gene>
<dbReference type="PANTHER" id="PTHR47943:SF8">
    <property type="entry name" value="CYTOCHROME P450"/>
    <property type="match status" value="1"/>
</dbReference>
<dbReference type="EMBL" id="JBBPBK010000002">
    <property type="protein sequence ID" value="KAK9291046.1"/>
    <property type="molecule type" value="Genomic_DNA"/>
</dbReference>
<evidence type="ECO:0000256" key="5">
    <source>
        <dbReference type="ARBA" id="ARBA00022723"/>
    </source>
</evidence>
<keyword evidence="9 12" id="KW-0472">Membrane</keyword>
<dbReference type="PANTHER" id="PTHR47943">
    <property type="entry name" value="CYTOCHROME P450 93A3-LIKE"/>
    <property type="match status" value="1"/>
</dbReference>
<dbReference type="GO" id="GO:0020037">
    <property type="term" value="F:heme binding"/>
    <property type="evidence" value="ECO:0007669"/>
    <property type="project" value="InterPro"/>
</dbReference>
<keyword evidence="5 10" id="KW-0479">Metal-binding</keyword>
<dbReference type="SUPFAM" id="SSF48264">
    <property type="entry name" value="Cytochrome P450"/>
    <property type="match status" value="1"/>
</dbReference>
<dbReference type="PROSITE" id="PS00086">
    <property type="entry name" value="CYTOCHROME_P450"/>
    <property type="match status" value="1"/>
</dbReference>
<dbReference type="FunFam" id="1.10.630.10:FF:000019">
    <property type="entry name" value="Cytochrome P450 family protein"/>
    <property type="match status" value="1"/>
</dbReference>
<evidence type="ECO:0000256" key="3">
    <source>
        <dbReference type="ARBA" id="ARBA00010617"/>
    </source>
</evidence>
<keyword evidence="12" id="KW-0812">Transmembrane</keyword>
<evidence type="ECO:0000256" key="4">
    <source>
        <dbReference type="ARBA" id="ARBA00022617"/>
    </source>
</evidence>
<protein>
    <recommendedName>
        <fullName evidence="15">Flavone synthase II</fullName>
    </recommendedName>
</protein>
<evidence type="ECO:0000256" key="9">
    <source>
        <dbReference type="ARBA" id="ARBA00023136"/>
    </source>
</evidence>
<keyword evidence="8 11" id="KW-0503">Monooxygenase</keyword>